<evidence type="ECO:0000256" key="2">
    <source>
        <dbReference type="SAM" id="Phobius"/>
    </source>
</evidence>
<dbReference type="PANTHER" id="PTHR47563">
    <property type="entry name" value="PROTEIN FMP25, MITOCHONDRIAL"/>
    <property type="match status" value="1"/>
</dbReference>
<keyword evidence="2" id="KW-0472">Membrane</keyword>
<keyword evidence="2" id="KW-0812">Transmembrane</keyword>
<evidence type="ECO:0000256" key="1">
    <source>
        <dbReference type="PROSITE-ProRule" id="PRU00235"/>
    </source>
</evidence>
<dbReference type="InterPro" id="IPR009091">
    <property type="entry name" value="RCC1/BLIP-II"/>
</dbReference>
<organism evidence="3">
    <name type="scientific">Psilocybe cubensis</name>
    <name type="common">Psychedelic mushroom</name>
    <name type="synonym">Stropharia cubensis</name>
    <dbReference type="NCBI Taxonomy" id="181762"/>
    <lineage>
        <taxon>Eukaryota</taxon>
        <taxon>Fungi</taxon>
        <taxon>Dikarya</taxon>
        <taxon>Basidiomycota</taxon>
        <taxon>Agaricomycotina</taxon>
        <taxon>Agaricomycetes</taxon>
        <taxon>Agaricomycetidae</taxon>
        <taxon>Agaricales</taxon>
        <taxon>Agaricineae</taxon>
        <taxon>Strophariaceae</taxon>
        <taxon>Psilocybe</taxon>
    </lineage>
</organism>
<dbReference type="InterPro" id="IPR000408">
    <property type="entry name" value="Reg_chr_condens"/>
</dbReference>
<dbReference type="InterPro" id="IPR053245">
    <property type="entry name" value="MitoProcess-Associated"/>
</dbReference>
<dbReference type="AlphaFoldDB" id="A0A8H7Y2R2"/>
<evidence type="ECO:0000313" key="3">
    <source>
        <dbReference type="EMBL" id="KAG5171387.1"/>
    </source>
</evidence>
<keyword evidence="2" id="KW-1133">Transmembrane helix</keyword>
<protein>
    <submittedName>
        <fullName evidence="3">Uncharacterized protein</fullName>
    </submittedName>
</protein>
<dbReference type="GO" id="GO:0005743">
    <property type="term" value="C:mitochondrial inner membrane"/>
    <property type="evidence" value="ECO:0007669"/>
    <property type="project" value="TreeGrafter"/>
</dbReference>
<dbReference type="PROSITE" id="PS50012">
    <property type="entry name" value="RCC1_3"/>
    <property type="match status" value="1"/>
</dbReference>
<dbReference type="PANTHER" id="PTHR47563:SF1">
    <property type="entry name" value="PROTEIN FMP25, MITOCHONDRIAL"/>
    <property type="match status" value="1"/>
</dbReference>
<dbReference type="Pfam" id="PF00415">
    <property type="entry name" value="RCC1"/>
    <property type="match status" value="1"/>
</dbReference>
<dbReference type="EMBL" id="JAFIQS010000003">
    <property type="protein sequence ID" value="KAG5171387.1"/>
    <property type="molecule type" value="Genomic_DNA"/>
</dbReference>
<feature type="transmembrane region" description="Helical" evidence="2">
    <location>
        <begin position="33"/>
        <end position="54"/>
    </location>
</feature>
<dbReference type="GO" id="GO:0034551">
    <property type="term" value="P:mitochondrial respiratory chain complex III assembly"/>
    <property type="evidence" value="ECO:0007669"/>
    <property type="project" value="TreeGrafter"/>
</dbReference>
<dbReference type="Gene3D" id="2.130.10.30">
    <property type="entry name" value="Regulator of chromosome condensation 1/beta-lactamase-inhibitor protein II"/>
    <property type="match status" value="1"/>
</dbReference>
<feature type="repeat" description="RCC1" evidence="1">
    <location>
        <begin position="369"/>
        <end position="429"/>
    </location>
</feature>
<accession>A0A8H7Y2R2</accession>
<dbReference type="SUPFAM" id="SSF50985">
    <property type="entry name" value="RCC1/BLIP-II"/>
    <property type="match status" value="1"/>
</dbReference>
<dbReference type="OrthoDB" id="10256179at2759"/>
<comment type="caution">
    <text evidence="3">The sequence shown here is derived from an EMBL/GenBank/DDBJ whole genome shotgun (WGS) entry which is preliminary data.</text>
</comment>
<proteinExistence type="predicted"/>
<gene>
    <name evidence="3" type="ORF">JR316_003472</name>
</gene>
<reference evidence="3" key="1">
    <citation type="submission" date="2021-02" db="EMBL/GenBank/DDBJ databases">
        <title>Psilocybe cubensis genome.</title>
        <authorList>
            <person name="Mckernan K.J."/>
            <person name="Crawford S."/>
            <person name="Trippe A."/>
            <person name="Kane L.T."/>
            <person name="Mclaughlin S."/>
        </authorList>
    </citation>
    <scope>NUCLEOTIDE SEQUENCE [LARGE SCALE GENOMIC DNA]</scope>
    <source>
        <strain evidence="3">MGC-MH-2018</strain>
    </source>
</reference>
<sequence length="592" mass="64267">MFRSARFLQNLKPHLRQIHTASSHQGLRRNTGVVLAIASTAVAGSALWLSAGVIHNDSAVQSLNADKPKIIAVTVEKPEDPDTLYSLVWGSNANKTLSPALARDAALRTPVIAHWLDGIALRDLQLHQTHAACVDARGDVYQWGSGFYGEAFSGAHLPKLTLRGKNIVQLQLTDDKIYALSASGKVYSLSSQFMNQELLPGSPTPSSDSWWGTGWLWGEDETTDYVQITPTEKLSWRESFVSIKAGQNHLLGLTSNGRVFAHPVNKQANHYGQLGFSKFSIPDPASAITKQEAHLHVELVPKSLADPFANSSRGIRIKSTTYTSENLANVDDTGIRFCPYFFEIPVLRGVQGAEIAAGGRTSFLRTQDGRVLGWGANEYGQIGLGANVALDTITVPTEVVLWRFVPTNIQSKCLDVSAGGDLTSFIVEREGTAHTPTTVDVLMSGNGQHGGLGNNLYTSSQGNPSRVKGVSGLLQYSDRLDRLEPIKPEEISISPSGHVLLALNTSAESGVGGRDLMVWGRNYDSELGNGKKASLVIPTALENSEGERFMLMSRTAKEVKDLHGKVWKKGVKVEQRAVAGYSNSVIYWKIVE</sequence>
<name>A0A8H7Y2R2_PSICU</name>